<sequence length="98" mass="10584">MRISSPIVCSLLAASAIAAPVLKGNEVEALRQPSSAAGHRENIQRDVDVAIDGKPVHIEGGYIRNTDLKRLGWDIGDRDEKRQVDVDGVATSSGWSYI</sequence>
<feature type="signal peptide" evidence="1">
    <location>
        <begin position="1"/>
        <end position="18"/>
    </location>
</feature>
<keyword evidence="3" id="KW-1185">Reference proteome</keyword>
<keyword evidence="1" id="KW-0732">Signal</keyword>
<name>A0A0B4GC11_METGA</name>
<evidence type="ECO:0000256" key="1">
    <source>
        <dbReference type="SAM" id="SignalP"/>
    </source>
</evidence>
<accession>A0A0B4GC11</accession>
<evidence type="ECO:0000313" key="2">
    <source>
        <dbReference type="EMBL" id="KID84410.1"/>
    </source>
</evidence>
<gene>
    <name evidence="2" type="ORF">MGU_08372</name>
</gene>
<protein>
    <submittedName>
        <fullName evidence="2">Uncharacterized protein</fullName>
    </submittedName>
</protein>
<dbReference type="AlphaFoldDB" id="A0A0B4GC11"/>
<organism evidence="2 3">
    <name type="scientific">Metarhizium guizhouense (strain ARSEF 977)</name>
    <dbReference type="NCBI Taxonomy" id="1276136"/>
    <lineage>
        <taxon>Eukaryota</taxon>
        <taxon>Fungi</taxon>
        <taxon>Dikarya</taxon>
        <taxon>Ascomycota</taxon>
        <taxon>Pezizomycotina</taxon>
        <taxon>Sordariomycetes</taxon>
        <taxon>Hypocreomycetidae</taxon>
        <taxon>Hypocreales</taxon>
        <taxon>Clavicipitaceae</taxon>
        <taxon>Metarhizium</taxon>
    </lineage>
</organism>
<evidence type="ECO:0000313" key="3">
    <source>
        <dbReference type="Proteomes" id="UP000031192"/>
    </source>
</evidence>
<feature type="chain" id="PRO_5002088580" evidence="1">
    <location>
        <begin position="19"/>
        <end position="98"/>
    </location>
</feature>
<comment type="caution">
    <text evidence="2">The sequence shown here is derived from an EMBL/GenBank/DDBJ whole genome shotgun (WGS) entry which is preliminary data.</text>
</comment>
<dbReference type="HOGENOM" id="CLU_160841_0_0_1"/>
<dbReference type="Proteomes" id="UP000031192">
    <property type="component" value="Unassembled WGS sequence"/>
</dbReference>
<dbReference type="EMBL" id="AZNH01000042">
    <property type="protein sequence ID" value="KID84410.1"/>
    <property type="molecule type" value="Genomic_DNA"/>
</dbReference>
<proteinExistence type="predicted"/>
<reference evidence="2 3" key="1">
    <citation type="journal article" date="2014" name="Proc. Natl. Acad. Sci. U.S.A.">
        <title>Trajectory and genomic determinants of fungal-pathogen speciation and host adaptation.</title>
        <authorList>
            <person name="Hu X."/>
            <person name="Xiao G."/>
            <person name="Zheng P."/>
            <person name="Shang Y."/>
            <person name="Su Y."/>
            <person name="Zhang X."/>
            <person name="Liu X."/>
            <person name="Zhan S."/>
            <person name="St Leger R.J."/>
            <person name="Wang C."/>
        </authorList>
    </citation>
    <scope>NUCLEOTIDE SEQUENCE [LARGE SCALE GENOMIC DNA]</scope>
    <source>
        <strain evidence="2 3">ARSEF 977</strain>
    </source>
</reference>
<dbReference type="OrthoDB" id="10350009at2759"/>